<dbReference type="Proteomes" id="UP000315439">
    <property type="component" value="Unassembled WGS sequence"/>
</dbReference>
<proteinExistence type="predicted"/>
<reference evidence="1 2" key="1">
    <citation type="submission" date="2019-07" db="EMBL/GenBank/DDBJ databases">
        <title>Draft genome for Aliikangiella sp. M105.</title>
        <authorList>
            <person name="Wang G."/>
        </authorList>
    </citation>
    <scope>NUCLEOTIDE SEQUENCE [LARGE SCALE GENOMIC DNA]</scope>
    <source>
        <strain evidence="1 2">M105</strain>
    </source>
</reference>
<evidence type="ECO:0000313" key="2">
    <source>
        <dbReference type="Proteomes" id="UP000315439"/>
    </source>
</evidence>
<gene>
    <name evidence="1" type="ORF">FLL46_21535</name>
</gene>
<sequence length="262" mass="30392">MNNNNKEKKENIRYLIPESEYDYDHPEVIRWTKYFTEKAQKRNVFINIRATLENQRTCSNRSMIAAQTMASAWYDFTCYVPVFITKAVTMTDDPERQHHLIQIAYDELGGRDKNFIHSNLFLEAIEEIGVNRVDGPSTSSIKEILDVLDKTLVNTKSQAGIVGLLLSFEIIAEENIEMLFDCLCHDESSSEILSKSPFFKIHRADETEHIRHSVANFLRFCNTDDDRGEFEESFDAGIDYWHRFWDQNARLINIASSMKASA</sequence>
<dbReference type="SUPFAM" id="SSF48613">
    <property type="entry name" value="Heme oxygenase-like"/>
    <property type="match status" value="1"/>
</dbReference>
<dbReference type="InterPro" id="IPR016084">
    <property type="entry name" value="Haem_Oase-like_multi-hlx"/>
</dbReference>
<dbReference type="Gene3D" id="1.20.910.10">
    <property type="entry name" value="Heme oxygenase-like"/>
    <property type="match status" value="1"/>
</dbReference>
<evidence type="ECO:0000313" key="1">
    <source>
        <dbReference type="EMBL" id="TQV85099.1"/>
    </source>
</evidence>
<dbReference type="OrthoDB" id="7057622at2"/>
<organism evidence="1 2">
    <name type="scientific">Aliikangiella coralliicola</name>
    <dbReference type="NCBI Taxonomy" id="2592383"/>
    <lineage>
        <taxon>Bacteria</taxon>
        <taxon>Pseudomonadati</taxon>
        <taxon>Pseudomonadota</taxon>
        <taxon>Gammaproteobacteria</taxon>
        <taxon>Oceanospirillales</taxon>
        <taxon>Pleioneaceae</taxon>
        <taxon>Aliikangiella</taxon>
    </lineage>
</organism>
<keyword evidence="2" id="KW-1185">Reference proteome</keyword>
<comment type="caution">
    <text evidence="1">The sequence shown here is derived from an EMBL/GenBank/DDBJ whole genome shotgun (WGS) entry which is preliminary data.</text>
</comment>
<dbReference type="AlphaFoldDB" id="A0A545U6K1"/>
<name>A0A545U6K1_9GAMM</name>
<accession>A0A545U6K1</accession>
<protein>
    <submittedName>
        <fullName evidence="1">Iron-containing redox enzyme family protein</fullName>
    </submittedName>
</protein>
<dbReference type="Pfam" id="PF14518">
    <property type="entry name" value="Haem_oxygenas_2"/>
    <property type="match status" value="1"/>
</dbReference>
<dbReference type="EMBL" id="VIKS01000013">
    <property type="protein sequence ID" value="TQV85099.1"/>
    <property type="molecule type" value="Genomic_DNA"/>
</dbReference>